<evidence type="ECO:0000256" key="12">
    <source>
        <dbReference type="ARBA" id="ARBA00022777"/>
    </source>
</evidence>
<dbReference type="Pfam" id="PF00391">
    <property type="entry name" value="PEP-utilizers"/>
    <property type="match status" value="1"/>
</dbReference>
<dbReference type="Gene3D" id="1.10.274.10">
    <property type="entry name" value="PtsI, HPr-binding domain"/>
    <property type="match status" value="1"/>
</dbReference>
<comment type="subcellular location">
    <subcellularLocation>
        <location evidence="3">Cytoplasm</location>
    </subcellularLocation>
</comment>
<evidence type="ECO:0000256" key="6">
    <source>
        <dbReference type="ARBA" id="ARBA00022448"/>
    </source>
</evidence>
<dbReference type="Pfam" id="PF02896">
    <property type="entry name" value="PEP-utilizers_C"/>
    <property type="match status" value="1"/>
</dbReference>
<dbReference type="InterPro" id="IPR023151">
    <property type="entry name" value="PEP_util_CS"/>
</dbReference>
<keyword evidence="11" id="KW-0479">Metal-binding</keyword>
<evidence type="ECO:0000256" key="8">
    <source>
        <dbReference type="ARBA" id="ARBA00022597"/>
    </source>
</evidence>
<comment type="similarity">
    <text evidence="4">Belongs to the PEP-utilizing enzyme family.</text>
</comment>
<dbReference type="Gene3D" id="3.30.450.40">
    <property type="match status" value="1"/>
</dbReference>
<sequence length="759" mass="83481">MALTAAASAREILTRLHDVMAKRLPAQSKLNSVVEIIGTALDSEVCSIYLLREGVLELFATRGLSQEAVHVTKLGLGEGLVGTIAKNVETLNLDEAATHPDFAYRPETGEDRFHSFAGVPVIRRERAVGVLAVQHAEPRRYADVEIEALQTVAMVLSELIANADLIDAAGGGGSTRPQSTAAAHAHGFKLVDGMAAGVAVFHQPRITIEHTVAEDVEVERHRVYAAFDKMRDQIERMASQAEFGGGGEHDEVLATYKMFAYDEGWSRRINEAIDSGLTAEAAIERVQQRTRQRMREIDDPLLRDRMHDLEDLSNRLLRIVSGQLGTAAQMGLRHDSILIARNLGPAELLEYDRRRLKGVILEEGSLTAHVTIVARAMGVPVLGRVRDIRRLIAEGDMLLLDSGEESVFIRPSQAMLEAFEAKLALSQKRRAAFAQLRGEVPVTRDGHRITVMVNAGLRDDLAALDLTGADGIGLFRTEFQFLVSATLPQREAQRRLYKDVLEAAGERPVTFRTVDIGGDKALPYLNHDEDGDEENPAMGWRALRLALDRDGLMKAQARALIEAGAGKTLNIMFPMVSEPWEFDAARDLFEAQRAWLAARGRKMPNEIRYGAMLEVPALAEVLDLLLPKIDFLSIGTNDLTQFLFAADRAHPKLALRYDWLSPSILRFIKRVVDQAHAAGVPVAVCGEMGGRPLEAMALIGLGIDRLSITPAAVGPIKALVRSLDRAALIDSMQGWLVDPRRSLRDSLTEWAMQHSVELA</sequence>
<dbReference type="SUPFAM" id="SSF52009">
    <property type="entry name" value="Phosphohistidine domain"/>
    <property type="match status" value="1"/>
</dbReference>
<dbReference type="InterPro" id="IPR003018">
    <property type="entry name" value="GAF"/>
</dbReference>
<evidence type="ECO:0000313" key="15">
    <source>
        <dbReference type="EMBL" id="MDT8760008.1"/>
    </source>
</evidence>
<dbReference type="InterPro" id="IPR015813">
    <property type="entry name" value="Pyrv/PenolPyrv_kinase-like_dom"/>
</dbReference>
<reference evidence="15" key="1">
    <citation type="submission" date="2022-04" db="EMBL/GenBank/DDBJ databases">
        <title>Tomato heritable bacteria conferring resistance against bacterial wilt.</title>
        <authorList>
            <person name="Yin J."/>
        </authorList>
    </citation>
    <scope>NUCLEOTIDE SEQUENCE</scope>
    <source>
        <strain evidence="15">Cra20</strain>
    </source>
</reference>
<keyword evidence="13" id="KW-0460">Magnesium</keyword>
<accession>A0ABU3N6A7</accession>
<evidence type="ECO:0000256" key="10">
    <source>
        <dbReference type="ARBA" id="ARBA00022683"/>
    </source>
</evidence>
<dbReference type="EMBL" id="JALMLT010000004">
    <property type="protein sequence ID" value="MDT8760008.1"/>
    <property type="molecule type" value="Genomic_DNA"/>
</dbReference>
<feature type="domain" description="GAF" evidence="14">
    <location>
        <begin position="25"/>
        <end position="170"/>
    </location>
</feature>
<dbReference type="InterPro" id="IPR000121">
    <property type="entry name" value="PEP_util_C"/>
</dbReference>
<dbReference type="InterPro" id="IPR006318">
    <property type="entry name" value="PTS_EI-like"/>
</dbReference>
<comment type="cofactor">
    <cofactor evidence="2">
        <name>Mg(2+)</name>
        <dbReference type="ChEBI" id="CHEBI:18420"/>
    </cofactor>
</comment>
<dbReference type="InterPro" id="IPR040442">
    <property type="entry name" value="Pyrv_kinase-like_dom_sf"/>
</dbReference>
<dbReference type="SUPFAM" id="SSF47831">
    <property type="entry name" value="Enzyme I of the PEP:sugar phosphotransferase system HPr-binding (sub)domain"/>
    <property type="match status" value="1"/>
</dbReference>
<dbReference type="PANTHER" id="PTHR46244:SF6">
    <property type="entry name" value="PHOSPHOENOLPYRUVATE-PROTEIN PHOSPHOTRANSFERASE"/>
    <property type="match status" value="1"/>
</dbReference>
<evidence type="ECO:0000256" key="13">
    <source>
        <dbReference type="ARBA" id="ARBA00022842"/>
    </source>
</evidence>
<keyword evidence="7" id="KW-0963">Cytoplasm</keyword>
<dbReference type="Gene3D" id="3.20.20.60">
    <property type="entry name" value="Phosphoenolpyruvate-binding domains"/>
    <property type="match status" value="1"/>
</dbReference>
<evidence type="ECO:0000259" key="14">
    <source>
        <dbReference type="SMART" id="SM00065"/>
    </source>
</evidence>
<dbReference type="NCBIfam" id="TIGR01417">
    <property type="entry name" value="PTS_I_fam"/>
    <property type="match status" value="1"/>
</dbReference>
<evidence type="ECO:0000256" key="9">
    <source>
        <dbReference type="ARBA" id="ARBA00022679"/>
    </source>
</evidence>
<evidence type="ECO:0000256" key="5">
    <source>
        <dbReference type="ARBA" id="ARBA00012232"/>
    </source>
</evidence>
<evidence type="ECO:0000256" key="11">
    <source>
        <dbReference type="ARBA" id="ARBA00022723"/>
    </source>
</evidence>
<evidence type="ECO:0000256" key="3">
    <source>
        <dbReference type="ARBA" id="ARBA00004496"/>
    </source>
</evidence>
<organism evidence="15">
    <name type="scientific">Sphingomonas psychrotolerans</name>
    <dbReference type="NCBI Taxonomy" id="1327635"/>
    <lineage>
        <taxon>Bacteria</taxon>
        <taxon>Pseudomonadati</taxon>
        <taxon>Pseudomonadota</taxon>
        <taxon>Alphaproteobacteria</taxon>
        <taxon>Sphingomonadales</taxon>
        <taxon>Sphingomonadaceae</taxon>
        <taxon>Sphingomonas</taxon>
    </lineage>
</organism>
<evidence type="ECO:0000256" key="4">
    <source>
        <dbReference type="ARBA" id="ARBA00007837"/>
    </source>
</evidence>
<comment type="caution">
    <text evidence="15">The sequence shown here is derived from an EMBL/GenBank/DDBJ whole genome shotgun (WGS) entry which is preliminary data.</text>
</comment>
<keyword evidence="10" id="KW-0598">Phosphotransferase system</keyword>
<protein>
    <recommendedName>
        <fullName evidence="5">phosphoenolpyruvate--protein phosphotransferase</fullName>
        <ecNumber evidence="5">2.7.3.9</ecNumber>
    </recommendedName>
</protein>
<keyword evidence="6" id="KW-0813">Transport</keyword>
<dbReference type="GO" id="GO:0008965">
    <property type="term" value="F:phosphoenolpyruvate-protein phosphotransferase activity"/>
    <property type="evidence" value="ECO:0007669"/>
    <property type="project" value="UniProtKB-EC"/>
</dbReference>
<gene>
    <name evidence="15" type="primary">ptsP</name>
    <name evidence="15" type="ORF">MZO42_15000</name>
</gene>
<evidence type="ECO:0000256" key="2">
    <source>
        <dbReference type="ARBA" id="ARBA00001946"/>
    </source>
</evidence>
<name>A0ABU3N6A7_9SPHN</name>
<dbReference type="SUPFAM" id="SSF55781">
    <property type="entry name" value="GAF domain-like"/>
    <property type="match status" value="1"/>
</dbReference>
<dbReference type="InterPro" id="IPR050499">
    <property type="entry name" value="PEP-utilizing_PTS_enzyme"/>
</dbReference>
<dbReference type="InterPro" id="IPR008279">
    <property type="entry name" value="PEP-util_enz_mobile_dom"/>
</dbReference>
<keyword evidence="8" id="KW-0762">Sugar transport</keyword>
<dbReference type="SMART" id="SM00065">
    <property type="entry name" value="GAF"/>
    <property type="match status" value="1"/>
</dbReference>
<dbReference type="SUPFAM" id="SSF51621">
    <property type="entry name" value="Phosphoenolpyruvate/pyruvate domain"/>
    <property type="match status" value="1"/>
</dbReference>
<dbReference type="EC" id="2.7.3.9" evidence="5"/>
<dbReference type="InterPro" id="IPR036618">
    <property type="entry name" value="PtsI_HPr-bd_sf"/>
</dbReference>
<proteinExistence type="inferred from homology"/>
<dbReference type="InterPro" id="IPR036637">
    <property type="entry name" value="Phosphohistidine_dom_sf"/>
</dbReference>
<dbReference type="Gene3D" id="3.50.30.10">
    <property type="entry name" value="Phosphohistidine domain"/>
    <property type="match status" value="1"/>
</dbReference>
<dbReference type="Pfam" id="PF05524">
    <property type="entry name" value="PEP-utilisers_N"/>
    <property type="match status" value="1"/>
</dbReference>
<evidence type="ECO:0000256" key="1">
    <source>
        <dbReference type="ARBA" id="ARBA00000683"/>
    </source>
</evidence>
<keyword evidence="12" id="KW-0418">Kinase</keyword>
<dbReference type="PRINTS" id="PR01736">
    <property type="entry name" value="PHPHTRNFRASE"/>
</dbReference>
<dbReference type="Pfam" id="PF01590">
    <property type="entry name" value="GAF"/>
    <property type="match status" value="1"/>
</dbReference>
<evidence type="ECO:0000256" key="7">
    <source>
        <dbReference type="ARBA" id="ARBA00022490"/>
    </source>
</evidence>
<dbReference type="PROSITE" id="PS00742">
    <property type="entry name" value="PEP_ENZYMES_2"/>
    <property type="match status" value="1"/>
</dbReference>
<comment type="catalytic activity">
    <reaction evidence="1">
        <text>L-histidyl-[protein] + phosphoenolpyruvate = N(pros)-phospho-L-histidyl-[protein] + pyruvate</text>
        <dbReference type="Rhea" id="RHEA:23880"/>
        <dbReference type="Rhea" id="RHEA-COMP:9745"/>
        <dbReference type="Rhea" id="RHEA-COMP:9746"/>
        <dbReference type="ChEBI" id="CHEBI:15361"/>
        <dbReference type="ChEBI" id="CHEBI:29979"/>
        <dbReference type="ChEBI" id="CHEBI:58702"/>
        <dbReference type="ChEBI" id="CHEBI:64837"/>
        <dbReference type="EC" id="2.7.3.9"/>
    </reaction>
</comment>
<dbReference type="PANTHER" id="PTHR46244">
    <property type="entry name" value="PHOSPHOENOLPYRUVATE-PROTEIN PHOSPHOTRANSFERASE"/>
    <property type="match status" value="1"/>
</dbReference>
<dbReference type="InterPro" id="IPR029016">
    <property type="entry name" value="GAF-like_dom_sf"/>
</dbReference>
<keyword evidence="9 15" id="KW-0808">Transferase</keyword>
<dbReference type="InterPro" id="IPR008731">
    <property type="entry name" value="PTS_EIN"/>
</dbReference>